<dbReference type="Proteomes" id="UP000027222">
    <property type="component" value="Unassembled WGS sequence"/>
</dbReference>
<evidence type="ECO:0000313" key="2">
    <source>
        <dbReference type="Proteomes" id="UP000027222"/>
    </source>
</evidence>
<proteinExistence type="predicted"/>
<protein>
    <submittedName>
        <fullName evidence="1">Uncharacterized protein</fullName>
    </submittedName>
</protein>
<sequence>MNSSHVYAPPLSLFQERSAVQVLSAPESRSCRLFFKIPRIHVYQLSSLFSPRHSTWPGRGYININIGNVRCSQMAEFSIARLPHAFGVSHRQFITAIFISTGMSRAYPFLGTSFPGSPTVANQPNSPPLVKRQPPSKFWVWSRRDTNIAGGKYISPEFLLTVDH</sequence>
<dbReference type="EMBL" id="KL142420">
    <property type="protein sequence ID" value="KDR66714.1"/>
    <property type="molecule type" value="Genomic_DNA"/>
</dbReference>
<accession>A0A067SG38</accession>
<name>A0A067SG38_GALM3</name>
<reference evidence="2" key="1">
    <citation type="journal article" date="2014" name="Proc. Natl. Acad. Sci. U.S.A.">
        <title>Extensive sampling of basidiomycete genomes demonstrates inadequacy of the white-rot/brown-rot paradigm for wood decay fungi.</title>
        <authorList>
            <person name="Riley R."/>
            <person name="Salamov A.A."/>
            <person name="Brown D.W."/>
            <person name="Nagy L.G."/>
            <person name="Floudas D."/>
            <person name="Held B.W."/>
            <person name="Levasseur A."/>
            <person name="Lombard V."/>
            <person name="Morin E."/>
            <person name="Otillar R."/>
            <person name="Lindquist E.A."/>
            <person name="Sun H."/>
            <person name="LaButti K.M."/>
            <person name="Schmutz J."/>
            <person name="Jabbour D."/>
            <person name="Luo H."/>
            <person name="Baker S.E."/>
            <person name="Pisabarro A.G."/>
            <person name="Walton J.D."/>
            <person name="Blanchette R.A."/>
            <person name="Henrissat B."/>
            <person name="Martin F."/>
            <person name="Cullen D."/>
            <person name="Hibbett D.S."/>
            <person name="Grigoriev I.V."/>
        </authorList>
    </citation>
    <scope>NUCLEOTIDE SEQUENCE [LARGE SCALE GENOMIC DNA]</scope>
    <source>
        <strain evidence="2">CBS 339.88</strain>
    </source>
</reference>
<evidence type="ECO:0000313" key="1">
    <source>
        <dbReference type="EMBL" id="KDR66714.1"/>
    </source>
</evidence>
<keyword evidence="2" id="KW-1185">Reference proteome</keyword>
<gene>
    <name evidence="1" type="ORF">GALMADRAFT_1138907</name>
</gene>
<dbReference type="HOGENOM" id="CLU_1619148_0_0_1"/>
<organism evidence="1 2">
    <name type="scientific">Galerina marginata (strain CBS 339.88)</name>
    <dbReference type="NCBI Taxonomy" id="685588"/>
    <lineage>
        <taxon>Eukaryota</taxon>
        <taxon>Fungi</taxon>
        <taxon>Dikarya</taxon>
        <taxon>Basidiomycota</taxon>
        <taxon>Agaricomycotina</taxon>
        <taxon>Agaricomycetes</taxon>
        <taxon>Agaricomycetidae</taxon>
        <taxon>Agaricales</taxon>
        <taxon>Agaricineae</taxon>
        <taxon>Strophariaceae</taxon>
        <taxon>Galerina</taxon>
    </lineage>
</organism>
<dbReference type="AlphaFoldDB" id="A0A067SG38"/>